<organism evidence="1 2">
    <name type="scientific">Haliscomenobacter hydrossis (strain ATCC 27775 / DSM 1100 / LMG 10767 / O)</name>
    <dbReference type="NCBI Taxonomy" id="760192"/>
    <lineage>
        <taxon>Bacteria</taxon>
        <taxon>Pseudomonadati</taxon>
        <taxon>Bacteroidota</taxon>
        <taxon>Saprospiria</taxon>
        <taxon>Saprospirales</taxon>
        <taxon>Haliscomenobacteraceae</taxon>
        <taxon>Haliscomenobacter</taxon>
    </lineage>
</organism>
<dbReference type="AlphaFoldDB" id="F4L7L9"/>
<accession>F4L7L9</accession>
<keyword evidence="1" id="KW-0614">Plasmid</keyword>
<gene>
    <name evidence="1" type="ordered locus">Halhy_6561</name>
</gene>
<evidence type="ECO:0000313" key="2">
    <source>
        <dbReference type="Proteomes" id="UP000008461"/>
    </source>
</evidence>
<geneLocation type="plasmid" evidence="1 2">
    <name>pHALHY01</name>
</geneLocation>
<sequence>MKERTPFIPVTVHGHWSPADGITWRPGDEWIHYMLDFEYMESATWCCSTRLDLKAIRMPGYRYYAEIWRPIPTLLKGCVDVNEERYAAAFDFEIDLRVAESLVP</sequence>
<proteinExistence type="predicted"/>
<evidence type="ECO:0000313" key="1">
    <source>
        <dbReference type="EMBL" id="AEE54377.1"/>
    </source>
</evidence>
<dbReference type="Proteomes" id="UP000008461">
    <property type="component" value="Plasmid pHALHY01"/>
</dbReference>
<dbReference type="KEGG" id="hhy:Halhy_6561"/>
<dbReference type="HOGENOM" id="CLU_2246200_0_0_10"/>
<keyword evidence="2" id="KW-1185">Reference proteome</keyword>
<name>F4L7L9_HALH1</name>
<reference key="2">
    <citation type="submission" date="2011-04" db="EMBL/GenBank/DDBJ databases">
        <title>Complete sequence of plasmid 1 of Haliscomenobacter hydrossis DSM 1100.</title>
        <authorList>
            <consortium name="US DOE Joint Genome Institute (JGI-PGF)"/>
            <person name="Lucas S."/>
            <person name="Han J."/>
            <person name="Lapidus A."/>
            <person name="Bruce D."/>
            <person name="Goodwin L."/>
            <person name="Pitluck S."/>
            <person name="Peters L."/>
            <person name="Kyrpides N."/>
            <person name="Mavromatis K."/>
            <person name="Ivanova N."/>
            <person name="Ovchinnikova G."/>
            <person name="Pagani I."/>
            <person name="Daligault H."/>
            <person name="Detter J.C."/>
            <person name="Han C."/>
            <person name="Land M."/>
            <person name="Hauser L."/>
            <person name="Markowitz V."/>
            <person name="Cheng J.-F."/>
            <person name="Hugenholtz P."/>
            <person name="Woyke T."/>
            <person name="Wu D."/>
            <person name="Verbarg S."/>
            <person name="Frueling A."/>
            <person name="Brambilla E."/>
            <person name="Klenk H.-P."/>
            <person name="Eisen J.A."/>
        </authorList>
    </citation>
    <scope>NUCLEOTIDE SEQUENCE</scope>
    <source>
        <strain>DSM 1100</strain>
    </source>
</reference>
<dbReference type="EMBL" id="CP002692">
    <property type="protein sequence ID" value="AEE54377.1"/>
    <property type="molecule type" value="Genomic_DNA"/>
</dbReference>
<protein>
    <submittedName>
        <fullName evidence="1">Uncharacterized protein</fullName>
    </submittedName>
</protein>
<reference evidence="1 2" key="1">
    <citation type="journal article" date="2011" name="Stand. Genomic Sci.">
        <title>Complete genome sequence of Haliscomenobacter hydrossis type strain (O).</title>
        <authorList>
            <consortium name="US DOE Joint Genome Institute (JGI-PGF)"/>
            <person name="Daligault H."/>
            <person name="Lapidus A."/>
            <person name="Zeytun A."/>
            <person name="Nolan M."/>
            <person name="Lucas S."/>
            <person name="Del Rio T.G."/>
            <person name="Tice H."/>
            <person name="Cheng J.F."/>
            <person name="Tapia R."/>
            <person name="Han C."/>
            <person name="Goodwin L."/>
            <person name="Pitluck S."/>
            <person name="Liolios K."/>
            <person name="Pagani I."/>
            <person name="Ivanova N."/>
            <person name="Huntemann M."/>
            <person name="Mavromatis K."/>
            <person name="Mikhailova N."/>
            <person name="Pati A."/>
            <person name="Chen A."/>
            <person name="Palaniappan K."/>
            <person name="Land M."/>
            <person name="Hauser L."/>
            <person name="Brambilla E.M."/>
            <person name="Rohde M."/>
            <person name="Verbarg S."/>
            <person name="Goker M."/>
            <person name="Bristow J."/>
            <person name="Eisen J.A."/>
            <person name="Markowitz V."/>
            <person name="Hugenholtz P."/>
            <person name="Kyrpides N.C."/>
            <person name="Klenk H.P."/>
            <person name="Woyke T."/>
        </authorList>
    </citation>
    <scope>NUCLEOTIDE SEQUENCE [LARGE SCALE GENOMIC DNA]</scope>
    <source>
        <strain evidence="2">ATCC 27775 / DSM 1100 / LMG 10767 / O</strain>
        <plasmid evidence="2">Plasmid pHALHY01</plasmid>
    </source>
</reference>